<evidence type="ECO:0000313" key="3">
    <source>
        <dbReference type="EMBL" id="QJI00994.1"/>
    </source>
</evidence>
<feature type="region of interest" description="Disordered" evidence="1">
    <location>
        <begin position="1"/>
        <end position="26"/>
    </location>
</feature>
<sequence length="69" mass="8308">MTMGFDWRRKQTQGRNRGSQTPGRTKVLSCHASPLERYFAKRNRSYKHIGYEDWWPYVKTGNSRIRMVK</sequence>
<evidence type="ECO:0000313" key="2">
    <source>
        <dbReference type="EMBL" id="QJA44385.1"/>
    </source>
</evidence>
<dbReference type="AlphaFoldDB" id="A0A6H1ZAT5"/>
<accession>A0A6H1ZAT5</accession>
<proteinExistence type="predicted"/>
<gene>
    <name evidence="2" type="ORF">TM448A00108_0012</name>
    <name evidence="3" type="ORF">TM448B02223_0012</name>
</gene>
<name>A0A6H1ZAT5_9ZZZZ</name>
<dbReference type="EMBL" id="MT144890">
    <property type="protein sequence ID" value="QJI00994.1"/>
    <property type="molecule type" value="Genomic_DNA"/>
</dbReference>
<reference evidence="2" key="1">
    <citation type="submission" date="2020-03" db="EMBL/GenBank/DDBJ databases">
        <title>The deep terrestrial virosphere.</title>
        <authorList>
            <person name="Holmfeldt K."/>
            <person name="Nilsson E."/>
            <person name="Simone D."/>
            <person name="Lopez-Fernandez M."/>
            <person name="Wu X."/>
            <person name="de Brujin I."/>
            <person name="Lundin D."/>
            <person name="Andersson A."/>
            <person name="Bertilsson S."/>
            <person name="Dopson M."/>
        </authorList>
    </citation>
    <scope>NUCLEOTIDE SEQUENCE</scope>
    <source>
        <strain evidence="2">TM448A00108</strain>
        <strain evidence="3">TM448B02223</strain>
    </source>
</reference>
<evidence type="ECO:0000256" key="1">
    <source>
        <dbReference type="SAM" id="MobiDB-lite"/>
    </source>
</evidence>
<feature type="compositionally biased region" description="Polar residues" evidence="1">
    <location>
        <begin position="13"/>
        <end position="23"/>
    </location>
</feature>
<protein>
    <submittedName>
        <fullName evidence="2">Uncharacterized protein</fullName>
    </submittedName>
</protein>
<dbReference type="EMBL" id="MT143976">
    <property type="protein sequence ID" value="QJA44385.1"/>
    <property type="molecule type" value="Genomic_DNA"/>
</dbReference>
<organism evidence="2">
    <name type="scientific">viral metagenome</name>
    <dbReference type="NCBI Taxonomy" id="1070528"/>
    <lineage>
        <taxon>unclassified sequences</taxon>
        <taxon>metagenomes</taxon>
        <taxon>organismal metagenomes</taxon>
    </lineage>
</organism>